<reference evidence="2" key="1">
    <citation type="journal article" date="2019" name="Int. J. Syst. Evol. Microbiol.">
        <title>The Global Catalogue of Microorganisms (GCM) 10K type strain sequencing project: providing services to taxonomists for standard genome sequencing and annotation.</title>
        <authorList>
            <consortium name="The Broad Institute Genomics Platform"/>
            <consortium name="The Broad Institute Genome Sequencing Center for Infectious Disease"/>
            <person name="Wu L."/>
            <person name="Ma J."/>
        </authorList>
    </citation>
    <scope>NUCLEOTIDE SEQUENCE [LARGE SCALE GENOMIC DNA]</scope>
    <source>
        <strain evidence="2">TBRC 7912</strain>
    </source>
</reference>
<evidence type="ECO:0000313" key="2">
    <source>
        <dbReference type="Proteomes" id="UP001595698"/>
    </source>
</evidence>
<gene>
    <name evidence="1" type="ORF">ACFOYY_10930</name>
</gene>
<accession>A0ABV8EW66</accession>
<dbReference type="RefSeq" id="WP_352014079.1">
    <property type="nucleotide sequence ID" value="NZ_JBHSBC010000009.1"/>
</dbReference>
<protein>
    <submittedName>
        <fullName evidence="1">Uncharacterized protein</fullName>
    </submittedName>
</protein>
<comment type="caution">
    <text evidence="1">The sequence shown here is derived from an EMBL/GenBank/DDBJ whole genome shotgun (WGS) entry which is preliminary data.</text>
</comment>
<evidence type="ECO:0000313" key="1">
    <source>
        <dbReference type="EMBL" id="MFC3980638.1"/>
    </source>
</evidence>
<name>A0ABV8EW66_9ACTN</name>
<proteinExistence type="predicted"/>
<organism evidence="1 2">
    <name type="scientific">Streptosporangium jomthongense</name>
    <dbReference type="NCBI Taxonomy" id="1193683"/>
    <lineage>
        <taxon>Bacteria</taxon>
        <taxon>Bacillati</taxon>
        <taxon>Actinomycetota</taxon>
        <taxon>Actinomycetes</taxon>
        <taxon>Streptosporangiales</taxon>
        <taxon>Streptosporangiaceae</taxon>
        <taxon>Streptosporangium</taxon>
    </lineage>
</organism>
<dbReference type="Proteomes" id="UP001595698">
    <property type="component" value="Unassembled WGS sequence"/>
</dbReference>
<sequence>MSVRISGPASEDGRLPLAELARIAGGLQMTLERLALTGLGTSIRPGRRPRDVVEAVRLDFTGFRRGSAILDVTRPPQAETNDLLQQSLRMLDEGIEHVRQGRGLPSHFTPPVVSGLRQLAGGIGSGGVSRIELLRPGGGFVIDSVFREALREAPAQATEREVTVVGRLHMGDFSPATLRCRIDTYAGSILADFDGDLRDLVLDAMDQLVMAGGRAELQPDGTTVRVMHLETVRRLTSAPSSPLGTLAHEQGVSPVGDVEELQGEAIDDFDDFLEAISAARRGEG</sequence>
<dbReference type="EMBL" id="JBHSBC010000009">
    <property type="protein sequence ID" value="MFC3980638.1"/>
    <property type="molecule type" value="Genomic_DNA"/>
</dbReference>
<keyword evidence="2" id="KW-1185">Reference proteome</keyword>